<dbReference type="Pfam" id="PF01594">
    <property type="entry name" value="AI-2E_transport"/>
    <property type="match status" value="1"/>
</dbReference>
<dbReference type="EMBL" id="QJPH01000533">
    <property type="protein sequence ID" value="PZN71182.1"/>
    <property type="molecule type" value="Genomic_DNA"/>
</dbReference>
<keyword evidence="3" id="KW-0813">Transport</keyword>
<dbReference type="PANTHER" id="PTHR21716">
    <property type="entry name" value="TRANSMEMBRANE PROTEIN"/>
    <property type="match status" value="1"/>
</dbReference>
<keyword evidence="5 8" id="KW-0812">Transmembrane</keyword>
<keyword evidence="7 8" id="KW-0472">Membrane</keyword>
<evidence type="ECO:0000313" key="9">
    <source>
        <dbReference type="EMBL" id="PZN71182.1"/>
    </source>
</evidence>
<feature type="transmembrane region" description="Helical" evidence="8">
    <location>
        <begin position="277"/>
        <end position="294"/>
    </location>
</feature>
<evidence type="ECO:0000256" key="1">
    <source>
        <dbReference type="ARBA" id="ARBA00004651"/>
    </source>
</evidence>
<dbReference type="InterPro" id="IPR002549">
    <property type="entry name" value="AI-2E-like"/>
</dbReference>
<organism evidence="9 10">
    <name type="scientific">Candidatus Methylumidiphilus alinenensis</name>
    <dbReference type="NCBI Taxonomy" id="2202197"/>
    <lineage>
        <taxon>Bacteria</taxon>
        <taxon>Pseudomonadati</taxon>
        <taxon>Pseudomonadota</taxon>
        <taxon>Gammaproteobacteria</taxon>
        <taxon>Methylococcales</taxon>
        <taxon>Candidatus Methylumidiphilus</taxon>
    </lineage>
</organism>
<comment type="subcellular location">
    <subcellularLocation>
        <location evidence="1">Cell membrane</location>
        <topology evidence="1">Multi-pass membrane protein</topology>
    </subcellularLocation>
</comment>
<dbReference type="GO" id="GO:0005886">
    <property type="term" value="C:plasma membrane"/>
    <property type="evidence" value="ECO:0007669"/>
    <property type="project" value="UniProtKB-SubCell"/>
</dbReference>
<reference evidence="9 10" key="1">
    <citation type="journal article" date="2018" name="Aquat. Microb. Ecol.">
        <title>Gammaproteobacterial methanotrophs dominate.</title>
        <authorList>
            <person name="Rissanen A.J."/>
            <person name="Saarenheimo J."/>
            <person name="Tiirola M."/>
            <person name="Peura S."/>
            <person name="Aalto S.L."/>
            <person name="Karvinen A."/>
            <person name="Nykanen H."/>
        </authorList>
    </citation>
    <scope>NUCLEOTIDE SEQUENCE [LARGE SCALE GENOMIC DNA]</scope>
    <source>
        <strain evidence="9">AMbin10</strain>
    </source>
</reference>
<evidence type="ECO:0000256" key="3">
    <source>
        <dbReference type="ARBA" id="ARBA00022448"/>
    </source>
</evidence>
<keyword evidence="4" id="KW-1003">Cell membrane</keyword>
<feature type="transmembrane region" description="Helical" evidence="8">
    <location>
        <begin position="38"/>
        <end position="56"/>
    </location>
</feature>
<dbReference type="AlphaFoldDB" id="A0A2W4QG90"/>
<dbReference type="PANTHER" id="PTHR21716:SF67">
    <property type="entry name" value="TRANSPORT PROTEIN YDIK-RELATED"/>
    <property type="match status" value="1"/>
</dbReference>
<evidence type="ECO:0000256" key="2">
    <source>
        <dbReference type="ARBA" id="ARBA00009773"/>
    </source>
</evidence>
<evidence type="ECO:0000256" key="5">
    <source>
        <dbReference type="ARBA" id="ARBA00022692"/>
    </source>
</evidence>
<evidence type="ECO:0000256" key="4">
    <source>
        <dbReference type="ARBA" id="ARBA00022475"/>
    </source>
</evidence>
<evidence type="ECO:0000256" key="8">
    <source>
        <dbReference type="SAM" id="Phobius"/>
    </source>
</evidence>
<feature type="transmembrane region" description="Helical" evidence="8">
    <location>
        <begin position="68"/>
        <end position="91"/>
    </location>
</feature>
<feature type="transmembrane region" description="Helical" evidence="8">
    <location>
        <begin position="12"/>
        <end position="32"/>
    </location>
</feature>
<feature type="transmembrane region" description="Helical" evidence="8">
    <location>
        <begin position="314"/>
        <end position="339"/>
    </location>
</feature>
<keyword evidence="6 8" id="KW-1133">Transmembrane helix</keyword>
<feature type="transmembrane region" description="Helical" evidence="8">
    <location>
        <begin position="244"/>
        <end position="265"/>
    </location>
</feature>
<gene>
    <name evidence="9" type="ORF">DM484_26985</name>
</gene>
<comment type="caution">
    <text evidence="9">The sequence shown here is derived from an EMBL/GenBank/DDBJ whole genome shotgun (WGS) entry which is preliminary data.</text>
</comment>
<evidence type="ECO:0000256" key="6">
    <source>
        <dbReference type="ARBA" id="ARBA00022989"/>
    </source>
</evidence>
<name>A0A2W4QG90_9GAMM</name>
<dbReference type="Proteomes" id="UP000249396">
    <property type="component" value="Unassembled WGS sequence"/>
</dbReference>
<protein>
    <submittedName>
        <fullName evidence="9">AI-2E family transporter</fullName>
    </submittedName>
</protein>
<feature type="transmembrane region" description="Helical" evidence="8">
    <location>
        <begin position="215"/>
        <end position="238"/>
    </location>
</feature>
<feature type="transmembrane region" description="Helical" evidence="8">
    <location>
        <begin position="154"/>
        <end position="181"/>
    </location>
</feature>
<accession>A0A2W4QG90</accession>
<evidence type="ECO:0000313" key="10">
    <source>
        <dbReference type="Proteomes" id="UP000249396"/>
    </source>
</evidence>
<sequence>MALENKIPGKPLDLFIRAGLLGFLVVYCYGIFKPFIGLLLWSVILAVALYPLHAMIARKMGGRQGYAATVLVLAILLSVLVPTTLLAISFADSTIEFVKQVHNGTLQVPAPRDSVATWPLVGVKLHALWEEAHEDIGIVVEKFEPKIGIVTKQVLGYAASAGTAILKFLISLVVAGIWMAYASSGHAAAQAIAKRMAGPEKGDDLVKLSTATIRAVAQGVIGIACIQALLLGAGFILVDIPAAGVLALVVLLIGIMQIPAMLISLPTIIYVFSTNDSTTVAVMFAVYSIVAGSVDNVLKPLILGRGVDAPMPVILLGALGGMATGGIIGLFLGSVMLALGYQLFMAWVYSDNGKEKA</sequence>
<proteinExistence type="inferred from homology"/>
<evidence type="ECO:0000256" key="7">
    <source>
        <dbReference type="ARBA" id="ARBA00023136"/>
    </source>
</evidence>
<comment type="similarity">
    <text evidence="2">Belongs to the autoinducer-2 exporter (AI-2E) (TC 2.A.86) family.</text>
</comment>